<dbReference type="Gene3D" id="6.10.250.2650">
    <property type="match status" value="1"/>
</dbReference>
<evidence type="ECO:0000313" key="1">
    <source>
        <dbReference type="EMBL" id="KRL12573.1"/>
    </source>
</evidence>
<keyword evidence="2" id="KW-1185">Reference proteome</keyword>
<dbReference type="EMBL" id="AZEC01000007">
    <property type="protein sequence ID" value="KRL12573.1"/>
    <property type="molecule type" value="Genomic_DNA"/>
</dbReference>
<comment type="caution">
    <text evidence="1">The sequence shown here is derived from an EMBL/GenBank/DDBJ whole genome shotgun (WGS) entry which is preliminary data.</text>
</comment>
<sequence length="515" mass="57686">MPYVVIADPAHTKIVATFTEAQDIARGTSGSLIKRVESEKEGVEYILLHGTKPFRFSQSTKAEIDGAITELIRSLSSEKKEGVIIANGAANTNKAGYGYWIFKKDEEGFIHHTEVQQTISIGQIASVDYSAGSQYYQMIALIEALNNAIQMRIKKATIISNAELFIKVAEKTFSPGATNTRYWSAQLANIQENLKLDWISVSNSKHSSYMQECQALAQEAAKGSRDSKSEDFLFTVSGRHLDSVKDLLTNHHFLAKPIDGSDGSYPLSDPYTGVTLKLVSNSSGFGESFAVVKGSDYTKIKEVTQYLTHGVSSVLPLAYDIVFNRPLSISSASSEWAYSSFPLGFNTEVDDVIRNLMLNVASSYIELSETNITPKWDFTHFAQSTYWLIEAILGRALNKIGITYPRMHKASKDPKKRQRIPVYSFDMFSRIQDGEIVHYQLQTTAKASIGNDAEEAKVKFVEDLYTYYNLVRNKYSHAPREEHFKQNTKQEVLKQITEGAALCDQYYNLFLSSNK</sequence>
<gene>
    <name evidence="1" type="ORF">FD09_GL002892</name>
</gene>
<proteinExistence type="predicted"/>
<name>A0A0R1MWE7_9LACO</name>
<reference evidence="1 2" key="1">
    <citation type="journal article" date="2015" name="Genome Announc.">
        <title>Expanding the biotechnology potential of lactobacilli through comparative genomics of 213 strains and associated genera.</title>
        <authorList>
            <person name="Sun Z."/>
            <person name="Harris H.M."/>
            <person name="McCann A."/>
            <person name="Guo C."/>
            <person name="Argimon S."/>
            <person name="Zhang W."/>
            <person name="Yang X."/>
            <person name="Jeffery I.B."/>
            <person name="Cooney J.C."/>
            <person name="Kagawa T.F."/>
            <person name="Liu W."/>
            <person name="Song Y."/>
            <person name="Salvetti E."/>
            <person name="Wrobel A."/>
            <person name="Rasinkangas P."/>
            <person name="Parkhill J."/>
            <person name="Rea M.C."/>
            <person name="O'Sullivan O."/>
            <person name="Ritari J."/>
            <person name="Douillard F.P."/>
            <person name="Paul Ross R."/>
            <person name="Yang R."/>
            <person name="Briner A.E."/>
            <person name="Felis G.E."/>
            <person name="de Vos W.M."/>
            <person name="Barrangou R."/>
            <person name="Klaenhammer T.R."/>
            <person name="Caufield P.W."/>
            <person name="Cui Y."/>
            <person name="Zhang H."/>
            <person name="O'Toole P.W."/>
        </authorList>
    </citation>
    <scope>NUCLEOTIDE SEQUENCE [LARGE SCALE GENOMIC DNA]</scope>
    <source>
        <strain evidence="1 2">DSM 12744</strain>
    </source>
</reference>
<organism evidence="1 2">
    <name type="scientific">Schleiferilactobacillus perolens DSM 12744</name>
    <dbReference type="NCBI Taxonomy" id="1423792"/>
    <lineage>
        <taxon>Bacteria</taxon>
        <taxon>Bacillati</taxon>
        <taxon>Bacillota</taxon>
        <taxon>Bacilli</taxon>
        <taxon>Lactobacillales</taxon>
        <taxon>Lactobacillaceae</taxon>
        <taxon>Schleiferilactobacillus</taxon>
    </lineage>
</organism>
<evidence type="ECO:0000313" key="2">
    <source>
        <dbReference type="Proteomes" id="UP000051330"/>
    </source>
</evidence>
<dbReference type="GO" id="GO:0003676">
    <property type="term" value="F:nucleic acid binding"/>
    <property type="evidence" value="ECO:0007669"/>
    <property type="project" value="InterPro"/>
</dbReference>
<dbReference type="InterPro" id="IPR036397">
    <property type="entry name" value="RNaseH_sf"/>
</dbReference>
<protein>
    <submittedName>
        <fullName evidence="1">Uncharacterized protein</fullName>
    </submittedName>
</protein>
<dbReference type="AlphaFoldDB" id="A0A0R1MWE7"/>
<accession>A0A0R1MWE7</accession>
<dbReference type="Proteomes" id="UP000051330">
    <property type="component" value="Unassembled WGS sequence"/>
</dbReference>
<dbReference type="PATRIC" id="fig|1423792.3.peg.2965"/>
<dbReference type="Gene3D" id="3.30.420.10">
    <property type="entry name" value="Ribonuclease H-like superfamily/Ribonuclease H"/>
    <property type="match status" value="1"/>
</dbReference>
<dbReference type="RefSeq" id="WP_057820619.1">
    <property type="nucleotide sequence ID" value="NZ_AZEC01000007.1"/>
</dbReference>